<accession>A0A6I9NPP9</accession>
<keyword evidence="1" id="KW-0472">Membrane</keyword>
<dbReference type="Pfam" id="PF04258">
    <property type="entry name" value="Peptidase_A22B"/>
    <property type="match status" value="1"/>
</dbReference>
<dbReference type="AlphaFoldDB" id="A0A6I9NPP9"/>
<dbReference type="RefSeq" id="XP_010778387.1">
    <property type="nucleotide sequence ID" value="XM_010780085.1"/>
</dbReference>
<dbReference type="GO" id="GO:0042500">
    <property type="term" value="F:aspartic endopeptidase activity, intramembrane cleaving"/>
    <property type="evidence" value="ECO:0007669"/>
    <property type="project" value="InterPro"/>
</dbReference>
<keyword evidence="1" id="KW-1133">Transmembrane helix</keyword>
<proteinExistence type="predicted"/>
<evidence type="ECO:0000313" key="2">
    <source>
        <dbReference type="Proteomes" id="UP000504611"/>
    </source>
</evidence>
<dbReference type="PANTHER" id="PTHR12174:SF34">
    <property type="entry name" value="SIGNAL PEPTIDE PEPTIDASE-LIKE 2A"/>
    <property type="match status" value="1"/>
</dbReference>
<keyword evidence="1" id="KW-0812">Transmembrane</keyword>
<dbReference type="KEGG" id="ncc:104953160"/>
<dbReference type="GO" id="GO:0033619">
    <property type="term" value="P:membrane protein proteolysis"/>
    <property type="evidence" value="ECO:0007669"/>
    <property type="project" value="TreeGrafter"/>
</dbReference>
<gene>
    <name evidence="3" type="primary">LOC104953160</name>
</gene>
<reference evidence="3" key="1">
    <citation type="submission" date="2025-08" db="UniProtKB">
        <authorList>
            <consortium name="RefSeq"/>
        </authorList>
    </citation>
    <scope>IDENTIFICATION</scope>
    <source>
        <tissue evidence="3">Muscle</tissue>
    </source>
</reference>
<evidence type="ECO:0000256" key="1">
    <source>
        <dbReference type="SAM" id="Phobius"/>
    </source>
</evidence>
<dbReference type="PANTHER" id="PTHR12174">
    <property type="entry name" value="SIGNAL PEPTIDE PEPTIDASE"/>
    <property type="match status" value="1"/>
</dbReference>
<dbReference type="GO" id="GO:0030660">
    <property type="term" value="C:Golgi-associated vesicle membrane"/>
    <property type="evidence" value="ECO:0007669"/>
    <property type="project" value="TreeGrafter"/>
</dbReference>
<feature type="transmembrane region" description="Helical" evidence="1">
    <location>
        <begin position="111"/>
        <end position="129"/>
    </location>
</feature>
<dbReference type="Proteomes" id="UP000504611">
    <property type="component" value="Unplaced"/>
</dbReference>
<dbReference type="GeneID" id="104953160"/>
<feature type="transmembrane region" description="Helical" evidence="1">
    <location>
        <begin position="135"/>
        <end position="156"/>
    </location>
</feature>
<dbReference type="GO" id="GO:0098553">
    <property type="term" value="C:lumenal side of endoplasmic reticulum membrane"/>
    <property type="evidence" value="ECO:0007669"/>
    <property type="project" value="TreeGrafter"/>
</dbReference>
<keyword evidence="2" id="KW-1185">Reference proteome</keyword>
<protein>
    <submittedName>
        <fullName evidence="3">Signal peptide peptidase-like 2A</fullName>
    </submittedName>
</protein>
<evidence type="ECO:0000313" key="3">
    <source>
        <dbReference type="RefSeq" id="XP_010778387.1"/>
    </source>
</evidence>
<dbReference type="OrthoDB" id="29661at2759"/>
<organism evidence="2 3">
    <name type="scientific">Notothenia coriiceps</name>
    <name type="common">black rockcod</name>
    <dbReference type="NCBI Taxonomy" id="8208"/>
    <lineage>
        <taxon>Eukaryota</taxon>
        <taxon>Metazoa</taxon>
        <taxon>Chordata</taxon>
        <taxon>Craniata</taxon>
        <taxon>Vertebrata</taxon>
        <taxon>Euteleostomi</taxon>
        <taxon>Actinopterygii</taxon>
        <taxon>Neopterygii</taxon>
        <taxon>Teleostei</taxon>
        <taxon>Neoteleostei</taxon>
        <taxon>Acanthomorphata</taxon>
        <taxon>Eupercaria</taxon>
        <taxon>Perciformes</taxon>
        <taxon>Notothenioidei</taxon>
        <taxon>Nototheniidae</taxon>
        <taxon>Notothenia</taxon>
    </lineage>
</organism>
<sequence>MVMLLPLQTTPTANDSEYAKVHIPLALMRYRDFLEAQQVFGDGMQAQLYAPPNSKIDASIAVMLIIAIVTIALGGYWSGTCERDRLNGVSGGGGESKADSGELFLYSPLKVVFFVALMCGMLVLMYFFYSVLVYVIIVIFCLASASALFSCFDAVLDLVGCGTGRYDHHSFH</sequence>
<dbReference type="GO" id="GO:0005765">
    <property type="term" value="C:lysosomal membrane"/>
    <property type="evidence" value="ECO:0007669"/>
    <property type="project" value="TreeGrafter"/>
</dbReference>
<dbReference type="GO" id="GO:0098554">
    <property type="term" value="C:cytoplasmic side of endoplasmic reticulum membrane"/>
    <property type="evidence" value="ECO:0007669"/>
    <property type="project" value="TreeGrafter"/>
</dbReference>
<name>A0A6I9NPP9_9TELE</name>
<feature type="transmembrane region" description="Helical" evidence="1">
    <location>
        <begin position="58"/>
        <end position="77"/>
    </location>
</feature>
<dbReference type="InterPro" id="IPR007369">
    <property type="entry name" value="Peptidase_A22B_SPP"/>
</dbReference>